<comment type="pathway">
    <text evidence="1">Cofactor biosynthesis; thiamine diphosphate biosynthesis.</text>
</comment>
<organism evidence="5 6">
    <name type="scientific">Discostella pseudostelligera</name>
    <dbReference type="NCBI Taxonomy" id="259834"/>
    <lineage>
        <taxon>Eukaryota</taxon>
        <taxon>Sar</taxon>
        <taxon>Stramenopiles</taxon>
        <taxon>Ochrophyta</taxon>
        <taxon>Bacillariophyta</taxon>
        <taxon>Coscinodiscophyceae</taxon>
        <taxon>Thalassiosirophycidae</taxon>
        <taxon>Stephanodiscales</taxon>
        <taxon>Stephanodiscaceae</taxon>
        <taxon>Discostella</taxon>
    </lineage>
</organism>
<dbReference type="GO" id="GO:0009228">
    <property type="term" value="P:thiamine biosynthetic process"/>
    <property type="evidence" value="ECO:0007669"/>
    <property type="project" value="UniProtKB-KW"/>
</dbReference>
<proteinExistence type="predicted"/>
<evidence type="ECO:0000313" key="5">
    <source>
        <dbReference type="EMBL" id="KAL3764364.1"/>
    </source>
</evidence>
<dbReference type="InterPro" id="IPR036206">
    <property type="entry name" value="ThiamineP_synth_sf"/>
</dbReference>
<evidence type="ECO:0000256" key="2">
    <source>
        <dbReference type="ARBA" id="ARBA00022977"/>
    </source>
</evidence>
<dbReference type="PANTHER" id="PTHR20857:SF15">
    <property type="entry name" value="THIAMINE-PHOSPHATE SYNTHASE"/>
    <property type="match status" value="1"/>
</dbReference>
<sequence>MMADLSLDHIHCLVLSIILCHALQSFHAATAFAAPQNDTRTKISIIDATILDRIQRAQASCNARGVHLWINDHWKAAIEAGGCFGIHLGQEDLAACIDAGDFELIRSSGLAFGISTHSYSELAAALGVKPSYISLGPVFKTSSKDVNFDPQGLETVRQWRSLMPPDIPLVAIGGIGNAQLAKSVREAGADCVAVIGAVTGAEDVDKAVDALNKAMS</sequence>
<feature type="signal peptide" evidence="3">
    <location>
        <begin position="1"/>
        <end position="22"/>
    </location>
</feature>
<gene>
    <name evidence="5" type="ORF">ACHAWU_006002</name>
</gene>
<dbReference type="PANTHER" id="PTHR20857">
    <property type="entry name" value="THIAMINE-PHOSPHATE PYROPHOSPHORYLASE"/>
    <property type="match status" value="1"/>
</dbReference>
<comment type="caution">
    <text evidence="5">The sequence shown here is derived from an EMBL/GenBank/DDBJ whole genome shotgun (WGS) entry which is preliminary data.</text>
</comment>
<dbReference type="EMBL" id="JALLBG020000107">
    <property type="protein sequence ID" value="KAL3764364.1"/>
    <property type="molecule type" value="Genomic_DNA"/>
</dbReference>
<dbReference type="Proteomes" id="UP001530293">
    <property type="component" value="Unassembled WGS sequence"/>
</dbReference>
<dbReference type="Gene3D" id="3.20.20.70">
    <property type="entry name" value="Aldolase class I"/>
    <property type="match status" value="1"/>
</dbReference>
<evidence type="ECO:0000313" key="6">
    <source>
        <dbReference type="Proteomes" id="UP001530293"/>
    </source>
</evidence>
<reference evidence="5 6" key="1">
    <citation type="submission" date="2024-10" db="EMBL/GenBank/DDBJ databases">
        <title>Updated reference genomes for cyclostephanoid diatoms.</title>
        <authorList>
            <person name="Roberts W.R."/>
            <person name="Alverson A.J."/>
        </authorList>
    </citation>
    <scope>NUCLEOTIDE SEQUENCE [LARGE SCALE GENOMIC DNA]</scope>
    <source>
        <strain evidence="5 6">AJA232-27</strain>
    </source>
</reference>
<feature type="domain" description="Thiamine phosphate synthase/TenI" evidence="4">
    <location>
        <begin position="45"/>
        <end position="198"/>
    </location>
</feature>
<evidence type="ECO:0000256" key="1">
    <source>
        <dbReference type="ARBA" id="ARBA00004948"/>
    </source>
</evidence>
<dbReference type="Pfam" id="PF02581">
    <property type="entry name" value="TMP-TENI"/>
    <property type="match status" value="1"/>
</dbReference>
<name>A0ABD3MKA0_9STRA</name>
<feature type="chain" id="PRO_5044841525" description="Thiamine phosphate synthase/TenI domain-containing protein" evidence="3">
    <location>
        <begin position="23"/>
        <end position="216"/>
    </location>
</feature>
<accession>A0ABD3MKA0</accession>
<evidence type="ECO:0000259" key="4">
    <source>
        <dbReference type="Pfam" id="PF02581"/>
    </source>
</evidence>
<keyword evidence="2" id="KW-0784">Thiamine biosynthesis</keyword>
<keyword evidence="3" id="KW-0732">Signal</keyword>
<dbReference type="InterPro" id="IPR013785">
    <property type="entry name" value="Aldolase_TIM"/>
</dbReference>
<dbReference type="CDD" id="cd00564">
    <property type="entry name" value="TMP_TenI"/>
    <property type="match status" value="1"/>
</dbReference>
<keyword evidence="6" id="KW-1185">Reference proteome</keyword>
<dbReference type="AlphaFoldDB" id="A0ABD3MKA0"/>
<protein>
    <recommendedName>
        <fullName evidence="4">Thiamine phosphate synthase/TenI domain-containing protein</fullName>
    </recommendedName>
</protein>
<dbReference type="InterPro" id="IPR022998">
    <property type="entry name" value="ThiamineP_synth_TenI"/>
</dbReference>
<evidence type="ECO:0000256" key="3">
    <source>
        <dbReference type="SAM" id="SignalP"/>
    </source>
</evidence>
<dbReference type="SUPFAM" id="SSF51391">
    <property type="entry name" value="Thiamin phosphate synthase"/>
    <property type="match status" value="1"/>
</dbReference>